<keyword evidence="3" id="KW-1185">Reference proteome</keyword>
<dbReference type="KEGG" id="bcom:BAUCODRAFT_219280"/>
<evidence type="ECO:0000256" key="1">
    <source>
        <dbReference type="SAM" id="MobiDB-lite"/>
    </source>
</evidence>
<feature type="compositionally biased region" description="Basic and acidic residues" evidence="1">
    <location>
        <begin position="8"/>
        <end position="18"/>
    </location>
</feature>
<dbReference type="Proteomes" id="UP000011761">
    <property type="component" value="Unassembled WGS sequence"/>
</dbReference>
<reference evidence="2 3" key="1">
    <citation type="journal article" date="2012" name="PLoS Pathog.">
        <title>Diverse lifestyles and strategies of plant pathogenesis encoded in the genomes of eighteen Dothideomycetes fungi.</title>
        <authorList>
            <person name="Ohm R.A."/>
            <person name="Feau N."/>
            <person name="Henrissat B."/>
            <person name="Schoch C.L."/>
            <person name="Horwitz B.A."/>
            <person name="Barry K.W."/>
            <person name="Condon B.J."/>
            <person name="Copeland A.C."/>
            <person name="Dhillon B."/>
            <person name="Glaser F."/>
            <person name="Hesse C.N."/>
            <person name="Kosti I."/>
            <person name="LaButti K."/>
            <person name="Lindquist E.A."/>
            <person name="Lucas S."/>
            <person name="Salamov A.A."/>
            <person name="Bradshaw R.E."/>
            <person name="Ciuffetti L."/>
            <person name="Hamelin R.C."/>
            <person name="Kema G.H.J."/>
            <person name="Lawrence C."/>
            <person name="Scott J.A."/>
            <person name="Spatafora J.W."/>
            <person name="Turgeon B.G."/>
            <person name="de Wit P.J.G.M."/>
            <person name="Zhong S."/>
            <person name="Goodwin S.B."/>
            <person name="Grigoriev I.V."/>
        </authorList>
    </citation>
    <scope>NUCLEOTIDE SEQUENCE [LARGE SCALE GENOMIC DNA]</scope>
    <source>
        <strain evidence="2 3">UAMH 10762</strain>
    </source>
</reference>
<feature type="compositionally biased region" description="Basic and acidic residues" evidence="1">
    <location>
        <begin position="32"/>
        <end position="52"/>
    </location>
</feature>
<feature type="compositionally biased region" description="Basic residues" evidence="1">
    <location>
        <begin position="20"/>
        <end position="30"/>
    </location>
</feature>
<sequence>MSAHGRHDKYYDSDDSGRVRSGRRSHRSTRYRSPDEDYYDRRRSRDTHDGRDAGGQSKYDMLGKTSLAVGILQVVAGLMQIWITKKSADRERENQRQKRKEFERAKRERRRREKDSEDEGDEAEEVRRIGYGSARSRSRSKSRARRKTIEAPPPPPGSGKSSRRSSLGARGWDEETMPERRG</sequence>
<accession>M2LIP3</accession>
<feature type="compositionally biased region" description="Basic residues" evidence="1">
    <location>
        <begin position="136"/>
        <end position="146"/>
    </location>
</feature>
<name>M2LIP3_BAUPA</name>
<dbReference type="eggNOG" id="ENOG502RMFC">
    <property type="taxonomic scope" value="Eukaryota"/>
</dbReference>
<dbReference type="GeneID" id="19109832"/>
<dbReference type="RefSeq" id="XP_007679003.1">
    <property type="nucleotide sequence ID" value="XM_007680813.1"/>
</dbReference>
<dbReference type="AlphaFoldDB" id="M2LIP3"/>
<feature type="region of interest" description="Disordered" evidence="1">
    <location>
        <begin position="84"/>
        <end position="182"/>
    </location>
</feature>
<gene>
    <name evidence="2" type="ORF">BAUCODRAFT_219280</name>
</gene>
<organism evidence="2 3">
    <name type="scientific">Baudoinia panamericana (strain UAMH 10762)</name>
    <name type="common">Angels' share fungus</name>
    <name type="synonym">Baudoinia compniacensis (strain UAMH 10762)</name>
    <dbReference type="NCBI Taxonomy" id="717646"/>
    <lineage>
        <taxon>Eukaryota</taxon>
        <taxon>Fungi</taxon>
        <taxon>Dikarya</taxon>
        <taxon>Ascomycota</taxon>
        <taxon>Pezizomycotina</taxon>
        <taxon>Dothideomycetes</taxon>
        <taxon>Dothideomycetidae</taxon>
        <taxon>Mycosphaerellales</taxon>
        <taxon>Teratosphaeriaceae</taxon>
        <taxon>Baudoinia</taxon>
    </lineage>
</organism>
<protein>
    <submittedName>
        <fullName evidence="2">Uncharacterized protein</fullName>
    </submittedName>
</protein>
<feature type="region of interest" description="Disordered" evidence="1">
    <location>
        <begin position="1"/>
        <end position="61"/>
    </location>
</feature>
<feature type="compositionally biased region" description="Basic and acidic residues" evidence="1">
    <location>
        <begin position="171"/>
        <end position="182"/>
    </location>
</feature>
<feature type="compositionally biased region" description="Basic and acidic residues" evidence="1">
    <location>
        <begin position="86"/>
        <end position="106"/>
    </location>
</feature>
<dbReference type="HOGENOM" id="CLU_1481715_0_0_1"/>
<proteinExistence type="predicted"/>
<dbReference type="EMBL" id="KB445559">
    <property type="protein sequence ID" value="EMC94042.1"/>
    <property type="molecule type" value="Genomic_DNA"/>
</dbReference>
<evidence type="ECO:0000313" key="3">
    <source>
        <dbReference type="Proteomes" id="UP000011761"/>
    </source>
</evidence>
<evidence type="ECO:0000313" key="2">
    <source>
        <dbReference type="EMBL" id="EMC94042.1"/>
    </source>
</evidence>